<dbReference type="GO" id="GO:0004190">
    <property type="term" value="F:aspartic-type endopeptidase activity"/>
    <property type="evidence" value="ECO:0007669"/>
    <property type="project" value="InterPro"/>
</dbReference>
<dbReference type="EMBL" id="UZAH01025386">
    <property type="protein sequence ID" value="VDO62917.1"/>
    <property type="molecule type" value="Genomic_DNA"/>
</dbReference>
<dbReference type="InterPro" id="IPR001969">
    <property type="entry name" value="Aspartic_peptidase_AS"/>
</dbReference>
<dbReference type="PROSITE" id="PS00141">
    <property type="entry name" value="ASP_PROTEASE"/>
    <property type="match status" value="1"/>
</dbReference>
<protein>
    <submittedName>
        <fullName evidence="3">Peptidase A2 domain-containing protein</fullName>
    </submittedName>
</protein>
<reference evidence="3" key="2">
    <citation type="submission" date="2019-09" db="UniProtKB">
        <authorList>
            <consortium name="WormBaseParasite"/>
        </authorList>
    </citation>
    <scope>IDENTIFICATION</scope>
</reference>
<accession>A0A3P7XSP0</accession>
<evidence type="ECO:0000313" key="1">
    <source>
        <dbReference type="EMBL" id="VDO62917.1"/>
    </source>
</evidence>
<sequence length="727" mass="81385">MTHEQDSNDSEDIERLLLDELSTQEQLSSMKVTLDKLTSVVSALAQQTATQVPQPEMIEGSTQKPAVQQLNAEEFDNVEYHATFDPIAAAQGKRSAPNARQALLDTGSQVSIVPLSMLESALKSGFDLDADVEEIPMENGTVVYDASGNQMSFKGAVRLTMQLRNGVKQRIACLVMKGSDEMLVLGTNALQKLGVKMPSLPEKTTLKGLTQTCHEKKVYRKKISPNHAKTLATVAKRVYLRPGETKWLQINCRSAFKQGIMWSNCGIVPSIVCGRAKTIEVPITNNLSTATLFKEGQQIGECVQAKIVEREAIRCHVNSVEQCDTKNESRLKMLLKDKTEKCAADIDTYIGEVAVATQVAREFAKAVNNKMREKMKTTYDRKNLVCENPPKVGDRVYVKIPSEKRSSSNPKTMVLADDILNLRRRCQCGLFGQMAHVALPELKHPMARSKKVFDMFQLANVASISEQECWGDERKEEELRKKNSSYLTPYGLALALDAHRRRCHEYADAIDNARGKKFDHAPVVPQGVTYDTGAYLSTAISMLGQLKRSSPNVSAKQPVLIALPQAFSRVNAKVGYDSHVRIYVYADWAILASRLLDIEITTTIIVVWPDKMPESREMRQVLIGLERHLQCGGTLLFYPSPFEDNNEDEWRRMGEVCREFVQYMTRPERAFEGVVRDHYSDILESVPYTHPAMCFGTKVQTLTVPRQANSIVPGKSSPECERPYQIA</sequence>
<gene>
    <name evidence="1" type="ORF">HPBE_LOCUS4950</name>
</gene>
<dbReference type="AlphaFoldDB" id="A0A3P7XSP0"/>
<organism evidence="1">
    <name type="scientific">Heligmosomoides polygyrus</name>
    <name type="common">Parasitic roundworm</name>
    <dbReference type="NCBI Taxonomy" id="6339"/>
    <lineage>
        <taxon>Eukaryota</taxon>
        <taxon>Metazoa</taxon>
        <taxon>Ecdysozoa</taxon>
        <taxon>Nematoda</taxon>
        <taxon>Chromadorea</taxon>
        <taxon>Rhabditida</taxon>
        <taxon>Rhabditina</taxon>
        <taxon>Rhabditomorpha</taxon>
        <taxon>Strongyloidea</taxon>
        <taxon>Heligmosomidae</taxon>
        <taxon>Heligmosomoides</taxon>
    </lineage>
</organism>
<evidence type="ECO:0000313" key="3">
    <source>
        <dbReference type="WBParaSite" id="HPBE_0000494901-mRNA-1"/>
    </source>
</evidence>
<proteinExistence type="predicted"/>
<keyword evidence="2" id="KW-1185">Reference proteome</keyword>
<dbReference type="Proteomes" id="UP000050761">
    <property type="component" value="Unassembled WGS sequence"/>
</dbReference>
<reference evidence="1 2" key="1">
    <citation type="submission" date="2018-11" db="EMBL/GenBank/DDBJ databases">
        <authorList>
            <consortium name="Pathogen Informatics"/>
        </authorList>
    </citation>
    <scope>NUCLEOTIDE SEQUENCE [LARGE SCALE GENOMIC DNA]</scope>
</reference>
<evidence type="ECO:0000313" key="2">
    <source>
        <dbReference type="Proteomes" id="UP000050761"/>
    </source>
</evidence>
<dbReference type="OrthoDB" id="5875969at2759"/>
<name>A0A3P7XSP0_HELPZ</name>
<dbReference type="WBParaSite" id="HPBE_0000494901-mRNA-1">
    <property type="protein sequence ID" value="HPBE_0000494901-mRNA-1"/>
    <property type="gene ID" value="HPBE_0000494901"/>
</dbReference>
<dbReference type="GO" id="GO:0006508">
    <property type="term" value="P:proteolysis"/>
    <property type="evidence" value="ECO:0007669"/>
    <property type="project" value="InterPro"/>
</dbReference>